<dbReference type="SMART" id="SM00883">
    <property type="entry name" value="Cpn10"/>
    <property type="match status" value="2"/>
</dbReference>
<dbReference type="PANTHER" id="PTHR10772:SF63">
    <property type="entry name" value="20 KDA CHAPERONIN, CHLOROPLASTIC"/>
    <property type="match status" value="1"/>
</dbReference>
<dbReference type="InterPro" id="IPR011032">
    <property type="entry name" value="GroES-like_sf"/>
</dbReference>
<evidence type="ECO:0000256" key="6">
    <source>
        <dbReference type="RuleBase" id="RU003479"/>
    </source>
</evidence>
<dbReference type="AlphaFoldDB" id="A0A9N8H8K5"/>
<gene>
    <name evidence="8" type="ORF">SEMRO_93_G048750.1</name>
</gene>
<dbReference type="SUPFAM" id="SSF50129">
    <property type="entry name" value="GroES-like"/>
    <property type="match status" value="2"/>
</dbReference>
<dbReference type="InterPro" id="IPR037124">
    <property type="entry name" value="Chaperonin_GroES_sf"/>
</dbReference>
<dbReference type="EMBL" id="CAICTM010000092">
    <property type="protein sequence ID" value="CAB9500863.1"/>
    <property type="molecule type" value="Genomic_DNA"/>
</dbReference>
<dbReference type="Pfam" id="PF00166">
    <property type="entry name" value="Cpn10"/>
    <property type="match status" value="2"/>
</dbReference>
<feature type="chain" id="PRO_5040263563" description="20 kDa chaperonin, chloroplastic" evidence="7">
    <location>
        <begin position="21"/>
        <end position="259"/>
    </location>
</feature>
<dbReference type="GO" id="GO:0046872">
    <property type="term" value="F:metal ion binding"/>
    <property type="evidence" value="ECO:0007669"/>
    <property type="project" value="TreeGrafter"/>
</dbReference>
<dbReference type="GO" id="GO:0005739">
    <property type="term" value="C:mitochondrion"/>
    <property type="evidence" value="ECO:0007669"/>
    <property type="project" value="TreeGrafter"/>
</dbReference>
<reference evidence="8" key="1">
    <citation type="submission" date="2020-06" db="EMBL/GenBank/DDBJ databases">
        <authorList>
            <consortium name="Plant Systems Biology data submission"/>
        </authorList>
    </citation>
    <scope>NUCLEOTIDE SEQUENCE</scope>
    <source>
        <strain evidence="8">D6</strain>
    </source>
</reference>
<keyword evidence="7" id="KW-0732">Signal</keyword>
<dbReference type="InterPro" id="IPR020818">
    <property type="entry name" value="Chaperonin_GroES"/>
</dbReference>
<evidence type="ECO:0000256" key="2">
    <source>
        <dbReference type="ARBA" id="ARBA00023186"/>
    </source>
</evidence>
<name>A0A9N8H8K5_9STRA</name>
<keyword evidence="9" id="KW-1185">Reference proteome</keyword>
<evidence type="ECO:0000256" key="4">
    <source>
        <dbReference type="ARBA" id="ARBA00073031"/>
    </source>
</evidence>
<sequence length="259" mass="28241">MTVLRTALLLMVTSSLSVQAWVSPTLGFLARQQRTIPTQLQDMAVTLDGEQIRGPITPLGNFVLVKVKDTLQATAGGVLLPDQSKERPTEGLVMEAGPGKIHPHTGIRITNPVTAGVSVLYGKFDGKPIEYKGEECQMIRDDDVMLYYTGVTMSLENVTPCRDYVLIEVPPKQEQLTSSGVVIADMVTKEDEVCEGFVVKVGKGRLNSSGEFSPSPVAIGEKVKFKDYAGNDVRIEGKDFVLVRMVEILCTDVSEEHSP</sequence>
<dbReference type="PANTHER" id="PTHR10772">
    <property type="entry name" value="10 KDA HEAT SHOCK PROTEIN"/>
    <property type="match status" value="1"/>
</dbReference>
<comment type="caution">
    <text evidence="8">The sequence shown here is derived from an EMBL/GenBank/DDBJ whole genome shotgun (WGS) entry which is preliminary data.</text>
</comment>
<dbReference type="FunFam" id="2.30.33.40:FF:000001">
    <property type="entry name" value="10 kDa chaperonin"/>
    <property type="match status" value="1"/>
</dbReference>
<dbReference type="OrthoDB" id="184876at2759"/>
<proteinExistence type="inferred from homology"/>
<evidence type="ECO:0000313" key="8">
    <source>
        <dbReference type="EMBL" id="CAB9500863.1"/>
    </source>
</evidence>
<keyword evidence="2 6" id="KW-0143">Chaperone</keyword>
<comment type="similarity">
    <text evidence="1 6">Belongs to the GroES chaperonin family.</text>
</comment>
<dbReference type="GO" id="GO:0051082">
    <property type="term" value="F:unfolded protein binding"/>
    <property type="evidence" value="ECO:0007669"/>
    <property type="project" value="TreeGrafter"/>
</dbReference>
<evidence type="ECO:0000256" key="1">
    <source>
        <dbReference type="ARBA" id="ARBA00006975"/>
    </source>
</evidence>
<dbReference type="GO" id="GO:0005524">
    <property type="term" value="F:ATP binding"/>
    <property type="evidence" value="ECO:0007669"/>
    <property type="project" value="InterPro"/>
</dbReference>
<dbReference type="PRINTS" id="PR00297">
    <property type="entry name" value="CHAPERONIN10"/>
</dbReference>
<evidence type="ECO:0000256" key="7">
    <source>
        <dbReference type="SAM" id="SignalP"/>
    </source>
</evidence>
<dbReference type="CDD" id="cd00320">
    <property type="entry name" value="cpn10"/>
    <property type="match status" value="2"/>
</dbReference>
<evidence type="ECO:0000256" key="5">
    <source>
        <dbReference type="ARBA" id="ARBA00079398"/>
    </source>
</evidence>
<dbReference type="GO" id="GO:0044183">
    <property type="term" value="F:protein folding chaperone"/>
    <property type="evidence" value="ECO:0007669"/>
    <property type="project" value="InterPro"/>
</dbReference>
<evidence type="ECO:0000313" key="9">
    <source>
        <dbReference type="Proteomes" id="UP001153069"/>
    </source>
</evidence>
<dbReference type="Proteomes" id="UP001153069">
    <property type="component" value="Unassembled WGS sequence"/>
</dbReference>
<dbReference type="Gene3D" id="2.30.33.40">
    <property type="entry name" value="GroES chaperonin"/>
    <property type="match status" value="2"/>
</dbReference>
<dbReference type="GO" id="GO:0051087">
    <property type="term" value="F:protein-folding chaperone binding"/>
    <property type="evidence" value="ECO:0007669"/>
    <property type="project" value="TreeGrafter"/>
</dbReference>
<protein>
    <recommendedName>
        <fullName evidence="4">20 kDa chaperonin, chloroplastic</fullName>
    </recommendedName>
    <alternativeName>
        <fullName evidence="3">Chaperonin 10</fullName>
    </alternativeName>
    <alternativeName>
        <fullName evidence="5">Protein Cpn21</fullName>
    </alternativeName>
</protein>
<accession>A0A9N8H8K5</accession>
<feature type="signal peptide" evidence="7">
    <location>
        <begin position="1"/>
        <end position="20"/>
    </location>
</feature>
<organism evidence="8 9">
    <name type="scientific">Seminavis robusta</name>
    <dbReference type="NCBI Taxonomy" id="568900"/>
    <lineage>
        <taxon>Eukaryota</taxon>
        <taxon>Sar</taxon>
        <taxon>Stramenopiles</taxon>
        <taxon>Ochrophyta</taxon>
        <taxon>Bacillariophyta</taxon>
        <taxon>Bacillariophyceae</taxon>
        <taxon>Bacillariophycidae</taxon>
        <taxon>Naviculales</taxon>
        <taxon>Naviculaceae</taxon>
        <taxon>Seminavis</taxon>
    </lineage>
</organism>
<evidence type="ECO:0000256" key="3">
    <source>
        <dbReference type="ARBA" id="ARBA00031971"/>
    </source>
</evidence>